<sequence>MSAASINLYYRLNECNRRVNNLEKSLAQILPQFYPFARRYKKEDQLVDSSNQGVEFVEVQVDCKLVDIIGLEDLNDLLLLEVGAADEVIDPITSLQINKFKCGGIAIATSISHRIADAASLNTFLYALAKASQEELLGILAETGNKISFQEPRQKKMILPKDLWPKIGIARGVATGFFGG</sequence>
<evidence type="ECO:0000313" key="4">
    <source>
        <dbReference type="EMBL" id="KAL2508686.1"/>
    </source>
</evidence>
<comment type="caution">
    <text evidence="4">The sequence shown here is derived from an EMBL/GenBank/DDBJ whole genome shotgun (WGS) entry which is preliminary data.</text>
</comment>
<protein>
    <submittedName>
        <fullName evidence="4">HXXXD-type acyl-transferase family protein</fullName>
    </submittedName>
</protein>
<evidence type="ECO:0000256" key="1">
    <source>
        <dbReference type="ARBA" id="ARBA00009861"/>
    </source>
</evidence>
<keyword evidence="5" id="KW-1185">Reference proteome</keyword>
<reference evidence="5" key="1">
    <citation type="submission" date="2024-07" db="EMBL/GenBank/DDBJ databases">
        <title>Two chromosome-level genome assemblies of Korean endemic species Abeliophyllum distichum and Forsythia ovata (Oleaceae).</title>
        <authorList>
            <person name="Jang H."/>
        </authorList>
    </citation>
    <scope>NUCLEOTIDE SEQUENCE [LARGE SCALE GENOMIC DNA]</scope>
</reference>
<dbReference type="InterPro" id="IPR023213">
    <property type="entry name" value="CAT-like_dom_sf"/>
</dbReference>
<dbReference type="Pfam" id="PF02458">
    <property type="entry name" value="Transferase"/>
    <property type="match status" value="1"/>
</dbReference>
<keyword evidence="2" id="KW-0808">Transferase</keyword>
<proteinExistence type="inferred from homology"/>
<dbReference type="Proteomes" id="UP001604277">
    <property type="component" value="Unassembled WGS sequence"/>
</dbReference>
<gene>
    <name evidence="4" type="ORF">Fot_32333</name>
</gene>
<comment type="similarity">
    <text evidence="1">Belongs to the plant acyltransferase family.</text>
</comment>
<evidence type="ECO:0000313" key="5">
    <source>
        <dbReference type="Proteomes" id="UP001604277"/>
    </source>
</evidence>
<evidence type="ECO:0000256" key="2">
    <source>
        <dbReference type="ARBA" id="ARBA00022679"/>
    </source>
</evidence>
<dbReference type="PANTHER" id="PTHR31623:SF124">
    <property type="entry name" value="VINORINE SYNTHASE-RELATED"/>
    <property type="match status" value="1"/>
</dbReference>
<evidence type="ECO:0000256" key="3">
    <source>
        <dbReference type="ARBA" id="ARBA00023315"/>
    </source>
</evidence>
<dbReference type="PANTHER" id="PTHR31623">
    <property type="entry name" value="F21J9.9"/>
    <property type="match status" value="1"/>
</dbReference>
<keyword evidence="3" id="KW-0012">Acyltransferase</keyword>
<accession>A0ABD1T7I7</accession>
<dbReference type="Gene3D" id="3.30.559.10">
    <property type="entry name" value="Chloramphenicol acetyltransferase-like domain"/>
    <property type="match status" value="1"/>
</dbReference>
<name>A0ABD1T7I7_9LAMI</name>
<organism evidence="4 5">
    <name type="scientific">Forsythia ovata</name>
    <dbReference type="NCBI Taxonomy" id="205694"/>
    <lineage>
        <taxon>Eukaryota</taxon>
        <taxon>Viridiplantae</taxon>
        <taxon>Streptophyta</taxon>
        <taxon>Embryophyta</taxon>
        <taxon>Tracheophyta</taxon>
        <taxon>Spermatophyta</taxon>
        <taxon>Magnoliopsida</taxon>
        <taxon>eudicotyledons</taxon>
        <taxon>Gunneridae</taxon>
        <taxon>Pentapetalae</taxon>
        <taxon>asterids</taxon>
        <taxon>lamiids</taxon>
        <taxon>Lamiales</taxon>
        <taxon>Oleaceae</taxon>
        <taxon>Forsythieae</taxon>
        <taxon>Forsythia</taxon>
    </lineage>
</organism>
<dbReference type="EMBL" id="JBFOLJ010000009">
    <property type="protein sequence ID" value="KAL2508686.1"/>
    <property type="molecule type" value="Genomic_DNA"/>
</dbReference>
<dbReference type="AlphaFoldDB" id="A0ABD1T7I7"/>
<dbReference type="GO" id="GO:0016746">
    <property type="term" value="F:acyltransferase activity"/>
    <property type="evidence" value="ECO:0007669"/>
    <property type="project" value="UniProtKB-KW"/>
</dbReference>